<comment type="caution">
    <text evidence="2">The sequence shown here is derived from an EMBL/GenBank/DDBJ whole genome shotgun (WGS) entry which is preliminary data.</text>
</comment>
<dbReference type="OrthoDB" id="6515429at2759"/>
<proteinExistence type="predicted"/>
<accession>A0A6L2PV34</accession>
<dbReference type="InParanoid" id="A0A6L2PV34"/>
<protein>
    <recommendedName>
        <fullName evidence="4">Cuticle protein 6</fullName>
    </recommendedName>
</protein>
<reference evidence="3" key="1">
    <citation type="submission" date="2020-01" db="EMBL/GenBank/DDBJ databases">
        <title>Draft genome sequence of the Termite Coptotermes fromosanus.</title>
        <authorList>
            <person name="Itakura S."/>
            <person name="Yosikawa Y."/>
            <person name="Umezawa K."/>
        </authorList>
    </citation>
    <scope>NUCLEOTIDE SEQUENCE [LARGE SCALE GENOMIC DNA]</scope>
</reference>
<dbReference type="InterPro" id="IPR050468">
    <property type="entry name" value="Cuticle_Struct_Prot"/>
</dbReference>
<dbReference type="GO" id="GO:0062129">
    <property type="term" value="C:chitin-based extracellular matrix"/>
    <property type="evidence" value="ECO:0007669"/>
    <property type="project" value="TreeGrafter"/>
</dbReference>
<dbReference type="PROSITE" id="PS51155">
    <property type="entry name" value="CHIT_BIND_RR_2"/>
    <property type="match status" value="1"/>
</dbReference>
<dbReference type="PANTHER" id="PTHR10380">
    <property type="entry name" value="CUTICLE PROTEIN"/>
    <property type="match status" value="1"/>
</dbReference>
<evidence type="ECO:0000256" key="1">
    <source>
        <dbReference type="PROSITE-ProRule" id="PRU00497"/>
    </source>
</evidence>
<dbReference type="PANTHER" id="PTHR10380:SF196">
    <property type="entry name" value="CUTICULAR PROTEIN 72EA"/>
    <property type="match status" value="1"/>
</dbReference>
<dbReference type="InterPro" id="IPR000618">
    <property type="entry name" value="Insect_cuticle"/>
</dbReference>
<name>A0A6L2PV34_COPFO</name>
<evidence type="ECO:0000313" key="2">
    <source>
        <dbReference type="EMBL" id="GFG34508.1"/>
    </source>
</evidence>
<dbReference type="AlphaFoldDB" id="A0A6L2PV34"/>
<dbReference type="GO" id="GO:0008010">
    <property type="term" value="F:structural constituent of chitin-based larval cuticle"/>
    <property type="evidence" value="ECO:0007669"/>
    <property type="project" value="TreeGrafter"/>
</dbReference>
<evidence type="ECO:0008006" key="4">
    <source>
        <dbReference type="Google" id="ProtNLM"/>
    </source>
</evidence>
<sequence length="375" mass="39262">MSLKLRTCENVRCACWLHKTERASWSQSLAWLSEAPSCMNRDVRRRWCWRTREIVPLPRPYSVKAYRMSDGKASVTSLEPGLRWVNCKYFVLQICICVVTVAMIQARPDLLHSDVNSAAFSAPAAALAGPLSISTQYHAQDGQQQYTYGYFGGLSAKVESKTADGVTRGRYSYIDSNGIIQSVSYVSDPVNGFRVAATNLPSIVATPVTDTPEVAAAKVAHSVAFNEAAAAAAASPDVPEAVVPEVSASLVVAAAPAVPDPSGVPTAPAVPAASAVLAASAKSAAPASSAADAPPVVTTHTYTAPGILASANTAGTFSYSVHSIGPTYSPAFYSAVLPAATPILINELLTDTPEIAAAKAAHFAAHVEAKQRLFG</sequence>
<dbReference type="EMBL" id="BLKM01011808">
    <property type="protein sequence ID" value="GFG34508.1"/>
    <property type="molecule type" value="Genomic_DNA"/>
</dbReference>
<evidence type="ECO:0000313" key="3">
    <source>
        <dbReference type="Proteomes" id="UP000502823"/>
    </source>
</evidence>
<organism evidence="2 3">
    <name type="scientific">Coptotermes formosanus</name>
    <name type="common">Formosan subterranean termite</name>
    <dbReference type="NCBI Taxonomy" id="36987"/>
    <lineage>
        <taxon>Eukaryota</taxon>
        <taxon>Metazoa</taxon>
        <taxon>Ecdysozoa</taxon>
        <taxon>Arthropoda</taxon>
        <taxon>Hexapoda</taxon>
        <taxon>Insecta</taxon>
        <taxon>Pterygota</taxon>
        <taxon>Neoptera</taxon>
        <taxon>Polyneoptera</taxon>
        <taxon>Dictyoptera</taxon>
        <taxon>Blattodea</taxon>
        <taxon>Blattoidea</taxon>
        <taxon>Termitoidae</taxon>
        <taxon>Rhinotermitidae</taxon>
        <taxon>Coptotermes</taxon>
    </lineage>
</organism>
<keyword evidence="1" id="KW-0193">Cuticle</keyword>
<dbReference type="Proteomes" id="UP000502823">
    <property type="component" value="Unassembled WGS sequence"/>
</dbReference>
<gene>
    <name evidence="2" type="ORF">Cfor_06438</name>
</gene>
<dbReference type="Pfam" id="PF00379">
    <property type="entry name" value="Chitin_bind_4"/>
    <property type="match status" value="1"/>
</dbReference>
<keyword evidence="3" id="KW-1185">Reference proteome</keyword>